<name>A0A0W0V514_9GAMM</name>
<dbReference type="PATRIC" id="fig|454.4.peg.2496"/>
<dbReference type="STRING" id="454.Lisr_2279"/>
<evidence type="ECO:0000313" key="2">
    <source>
        <dbReference type="Proteomes" id="UP000054761"/>
    </source>
</evidence>
<accession>A0A0W0V514</accession>
<keyword evidence="2" id="KW-1185">Reference proteome</keyword>
<dbReference type="Proteomes" id="UP000054761">
    <property type="component" value="Unassembled WGS sequence"/>
</dbReference>
<evidence type="ECO:0000313" key="1">
    <source>
        <dbReference type="EMBL" id="KTD14934.1"/>
    </source>
</evidence>
<organism evidence="1 2">
    <name type="scientific">Legionella israelensis</name>
    <dbReference type="NCBI Taxonomy" id="454"/>
    <lineage>
        <taxon>Bacteria</taxon>
        <taxon>Pseudomonadati</taxon>
        <taxon>Pseudomonadota</taxon>
        <taxon>Gammaproteobacteria</taxon>
        <taxon>Legionellales</taxon>
        <taxon>Legionellaceae</taxon>
        <taxon>Legionella</taxon>
    </lineage>
</organism>
<gene>
    <name evidence="1" type="ORF">Lisr_2279</name>
</gene>
<comment type="caution">
    <text evidence="1">The sequence shown here is derived from an EMBL/GenBank/DDBJ whole genome shotgun (WGS) entry which is preliminary data.</text>
</comment>
<dbReference type="AlphaFoldDB" id="A0A0W0V514"/>
<proteinExistence type="predicted"/>
<sequence>MYVGPILHSDKLNLLASQMPYIFLNQLGEYGRENHAENINYIPEESKDSFLDSFIGNREISSPTLSEFHKI</sequence>
<reference evidence="1 2" key="1">
    <citation type="submission" date="2015-11" db="EMBL/GenBank/DDBJ databases">
        <title>Genomic analysis of 38 Legionella species identifies large and diverse effector repertoires.</title>
        <authorList>
            <person name="Burstein D."/>
            <person name="Amaro F."/>
            <person name="Zusman T."/>
            <person name="Lifshitz Z."/>
            <person name="Cohen O."/>
            <person name="Gilbert J.A."/>
            <person name="Pupko T."/>
            <person name="Shuman H.A."/>
            <person name="Segal G."/>
        </authorList>
    </citation>
    <scope>NUCLEOTIDE SEQUENCE [LARGE SCALE GENOMIC DNA]</scope>
    <source>
        <strain evidence="1 2">Bercovier 4</strain>
    </source>
</reference>
<dbReference type="EMBL" id="LNYH01000147">
    <property type="protein sequence ID" value="KTD14934.1"/>
    <property type="molecule type" value="Genomic_DNA"/>
</dbReference>
<protein>
    <submittedName>
        <fullName evidence="1">Uncharacterized protein</fullName>
    </submittedName>
</protein>